<dbReference type="RefSeq" id="WP_083186111.1">
    <property type="nucleotide sequence ID" value="NZ_CBCRZR010000048.1"/>
</dbReference>
<feature type="transmembrane region" description="Helical" evidence="1">
    <location>
        <begin position="100"/>
        <end position="121"/>
    </location>
</feature>
<protein>
    <submittedName>
        <fullName evidence="2">Uncharacterized protein</fullName>
    </submittedName>
</protein>
<dbReference type="EMBL" id="MUIO01000135">
    <property type="protein sequence ID" value="ORC54435.1"/>
    <property type="molecule type" value="Genomic_DNA"/>
</dbReference>
<organism evidence="2 3">
    <name type="scientific">Pseudomonas floridensis</name>
    <dbReference type="NCBI Taxonomy" id="1958950"/>
    <lineage>
        <taxon>Bacteria</taxon>
        <taxon>Pseudomonadati</taxon>
        <taxon>Pseudomonadota</taxon>
        <taxon>Gammaproteobacteria</taxon>
        <taxon>Pseudomonadales</taxon>
        <taxon>Pseudomonadaceae</taxon>
        <taxon>Pseudomonas</taxon>
    </lineage>
</organism>
<feature type="transmembrane region" description="Helical" evidence="1">
    <location>
        <begin position="64"/>
        <end position="88"/>
    </location>
</feature>
<reference evidence="3" key="1">
    <citation type="submission" date="2017-02" db="EMBL/GenBank/DDBJ databases">
        <title>Pseudomonas floridae sp. nov., a novel pathogenic bacterial species isolated from tomato.</title>
        <authorList>
            <person name="Timilsina S."/>
            <person name="Vallad G.E."/>
            <person name="Jones J.B."/>
        </authorList>
    </citation>
    <scope>NUCLEOTIDE SEQUENCE [LARGE SCALE GENOMIC DNA]</scope>
    <source>
        <strain evidence="3">GEV388</strain>
    </source>
</reference>
<feature type="transmembrane region" description="Helical" evidence="1">
    <location>
        <begin position="38"/>
        <end position="57"/>
    </location>
</feature>
<evidence type="ECO:0000313" key="3">
    <source>
        <dbReference type="Proteomes" id="UP000192815"/>
    </source>
</evidence>
<feature type="transmembrane region" description="Helical" evidence="1">
    <location>
        <begin position="168"/>
        <end position="188"/>
    </location>
</feature>
<accession>A0A1X0MYF8</accession>
<keyword evidence="1" id="KW-0812">Transmembrane</keyword>
<dbReference type="OrthoDB" id="6901572at2"/>
<name>A0A1X0MYF8_9PSED</name>
<comment type="caution">
    <text evidence="2">The sequence shown here is derived from an EMBL/GenBank/DDBJ whole genome shotgun (WGS) entry which is preliminary data.</text>
</comment>
<keyword evidence="3" id="KW-1185">Reference proteome</keyword>
<evidence type="ECO:0000256" key="1">
    <source>
        <dbReference type="SAM" id="Phobius"/>
    </source>
</evidence>
<sequence length="232" mass="25278">MANMYNPDPVSIKKGPLAVVAFALFSGLLGPINFSGVWWIYGVFSMVLLMLMVYLVYRCERFTVYTLSMSIVGLSSLAFAAAGLAYIVAFDDLNRSRGEAAMLGAFMFLAVAGYYALVYFTKSKAFPFLISGNKVSPIKVRSTNISAGLISGVGTLVSAAFINATTPLTSGIVAAVGLFFACIALLTYDRDSIRGLRTLRVKESKMSEPFTFSGIDEIREARSRWLLGRLFK</sequence>
<feature type="transmembrane region" description="Helical" evidence="1">
    <location>
        <begin position="142"/>
        <end position="162"/>
    </location>
</feature>
<dbReference type="Proteomes" id="UP000192815">
    <property type="component" value="Unassembled WGS sequence"/>
</dbReference>
<evidence type="ECO:0000313" key="2">
    <source>
        <dbReference type="EMBL" id="ORC54435.1"/>
    </source>
</evidence>
<proteinExistence type="predicted"/>
<dbReference type="STRING" id="1958950.BZK31_26065"/>
<dbReference type="AlphaFoldDB" id="A0A1X0MYF8"/>
<keyword evidence="1" id="KW-1133">Transmembrane helix</keyword>
<gene>
    <name evidence="2" type="ORF">BZK31_26065</name>
</gene>
<keyword evidence="1" id="KW-0472">Membrane</keyword>